<evidence type="ECO:0000313" key="4">
    <source>
        <dbReference type="EMBL" id="CAI5441287.1"/>
    </source>
</evidence>
<dbReference type="InterPro" id="IPR029452">
    <property type="entry name" value="RICTOR_V"/>
</dbReference>
<feature type="region of interest" description="Disordered" evidence="1">
    <location>
        <begin position="372"/>
        <end position="413"/>
    </location>
</feature>
<accession>A0A9P1I889</accession>
<dbReference type="GO" id="GO:0038203">
    <property type="term" value="P:TORC2 signaling"/>
    <property type="evidence" value="ECO:0007669"/>
    <property type="project" value="TreeGrafter"/>
</dbReference>
<dbReference type="GO" id="GO:0051897">
    <property type="term" value="P:positive regulation of phosphatidylinositol 3-kinase/protein kinase B signal transduction"/>
    <property type="evidence" value="ECO:0007669"/>
    <property type="project" value="TreeGrafter"/>
</dbReference>
<name>A0A9P1I889_9PELO</name>
<protein>
    <recommendedName>
        <fullName evidence="3">Rapamycin-insensitive companion of mTOR domain-containing protein</fullName>
    </recommendedName>
</protein>
<dbReference type="InterPro" id="IPR029451">
    <property type="entry name" value="RICTOR_M"/>
</dbReference>
<evidence type="ECO:0000256" key="2">
    <source>
        <dbReference type="SAM" id="Phobius"/>
    </source>
</evidence>
<dbReference type="InterPro" id="IPR028268">
    <property type="entry name" value="Pianissimo_fam"/>
</dbReference>
<dbReference type="AlphaFoldDB" id="A0A9P1I889"/>
<dbReference type="OrthoDB" id="5802094at2759"/>
<feature type="transmembrane region" description="Helical" evidence="2">
    <location>
        <begin position="26"/>
        <end position="44"/>
    </location>
</feature>
<dbReference type="SMART" id="SM01303">
    <property type="entry name" value="RasGEF_N_2"/>
    <property type="match status" value="1"/>
</dbReference>
<keyword evidence="2" id="KW-1133">Transmembrane helix</keyword>
<dbReference type="Proteomes" id="UP001152747">
    <property type="component" value="Unassembled WGS sequence"/>
</dbReference>
<dbReference type="Pfam" id="PF14666">
    <property type="entry name" value="RICTOR_M"/>
    <property type="match status" value="1"/>
</dbReference>
<keyword evidence="2" id="KW-0472">Membrane</keyword>
<dbReference type="GO" id="GO:0031932">
    <property type="term" value="C:TORC2 complex"/>
    <property type="evidence" value="ECO:0007669"/>
    <property type="project" value="InterPro"/>
</dbReference>
<dbReference type="PANTHER" id="PTHR13298">
    <property type="entry name" value="CYTOSOLIC REGULATOR PIANISSIMO"/>
    <property type="match status" value="1"/>
</dbReference>
<evidence type="ECO:0000259" key="3">
    <source>
        <dbReference type="SMART" id="SM01310"/>
    </source>
</evidence>
<reference evidence="4" key="1">
    <citation type="submission" date="2022-11" db="EMBL/GenBank/DDBJ databases">
        <authorList>
            <person name="Kikuchi T."/>
        </authorList>
    </citation>
    <scope>NUCLEOTIDE SEQUENCE</scope>
    <source>
        <strain evidence="4">PS1010</strain>
    </source>
</reference>
<dbReference type="EMBL" id="CANHGI010000002">
    <property type="protein sequence ID" value="CAI5441287.1"/>
    <property type="molecule type" value="Genomic_DNA"/>
</dbReference>
<dbReference type="SUPFAM" id="SSF48371">
    <property type="entry name" value="ARM repeat"/>
    <property type="match status" value="1"/>
</dbReference>
<organism evidence="4 5">
    <name type="scientific">Caenorhabditis angaria</name>
    <dbReference type="NCBI Taxonomy" id="860376"/>
    <lineage>
        <taxon>Eukaryota</taxon>
        <taxon>Metazoa</taxon>
        <taxon>Ecdysozoa</taxon>
        <taxon>Nematoda</taxon>
        <taxon>Chromadorea</taxon>
        <taxon>Rhabditida</taxon>
        <taxon>Rhabditina</taxon>
        <taxon>Rhabditomorpha</taxon>
        <taxon>Rhabditoidea</taxon>
        <taxon>Rhabditidae</taxon>
        <taxon>Peloderinae</taxon>
        <taxon>Caenorhabditis</taxon>
    </lineage>
</organism>
<comment type="caution">
    <text evidence="4">The sequence shown here is derived from an EMBL/GenBank/DDBJ whole genome shotgun (WGS) entry which is preliminary data.</text>
</comment>
<feature type="compositionally biased region" description="Basic and acidic residues" evidence="1">
    <location>
        <begin position="392"/>
        <end position="402"/>
    </location>
</feature>
<dbReference type="GO" id="GO:0043539">
    <property type="term" value="F:protein serine/threonine kinase activator activity"/>
    <property type="evidence" value="ECO:0007669"/>
    <property type="project" value="TreeGrafter"/>
</dbReference>
<keyword evidence="5" id="KW-1185">Reference proteome</keyword>
<evidence type="ECO:0000313" key="5">
    <source>
        <dbReference type="Proteomes" id="UP001152747"/>
    </source>
</evidence>
<dbReference type="SMART" id="SM01310">
    <property type="entry name" value="RICTOR_V"/>
    <property type="match status" value="1"/>
</dbReference>
<dbReference type="Pfam" id="PF14668">
    <property type="entry name" value="RICTOR_V"/>
    <property type="match status" value="1"/>
</dbReference>
<feature type="domain" description="Rapamycin-insensitive companion of mTOR" evidence="3">
    <location>
        <begin position="272"/>
        <end position="343"/>
    </location>
</feature>
<keyword evidence="2" id="KW-0812">Transmembrane</keyword>
<dbReference type="Pfam" id="PF14663">
    <property type="entry name" value="RasGEF_N_2"/>
    <property type="match status" value="1"/>
</dbReference>
<sequence>MVGKEAGQERCVVRRKAPRRRRFRKNLWMASTFGKWIFLFSFSLERRYVNMINGSTAPEHIKVIISSLDYSTEGITRTILRKALTSSDEISRKWVTRYLSVLASVELPGFDDWGVQLMLRQLTDESPKVVRNALRLLNRWLPEYPSRKIRKIEWSLYGEAGEMLKPHLYSIEEEVILEIEEVRDLVKYWLNTWNTKFVDAIDEDLRTIMFSNKRSLDGSFSRSSTEKNTNGVPAPIHLFGALGKHETGRELLIEEHVCEEMLGILHNSNSKNRDIKGALWGLSSIASTDEGFSILPIETIPRIIKIAEEHGVLSIRGTAFLACVCISQSVEGAKRLAQFGWESNKYRYTIDIAKKMAQEEIPLKRRNTHNRHYSVVEKSVQEKPRAKSRTRSQSESRIDRAETNWSEKGNGGVGKIEQTKLRHWSSDLGLRDELAIFEDNQNGMILSPISIEVVDEYRMHSSSGANSRLSNERRRANTTNSNIEEDSSLGTRSSTVARCIREGLQIPREQLEAEGTLADTIKEFHFSCRMREKFHLAPFRIRASMQINRNIGDPIRYIFMSKDEERYFANFRRETVGDSWLFDELCKEDNSIKKTVSVVPLQTVALPAEVEVICANIFPSKSRSDTIFTNNNNDDIEDRGARGGYAKNDNLSHIQRHSKYRCFHCTEDVQTEYPHPDAVQLRREVLNQVDMLEIKEYPTKRLIGLRQHNEWLFKWPCLYADVLELLDEYRFKPHSRAFLQQIFYDALQF</sequence>
<gene>
    <name evidence="4" type="ORF">CAMP_LOCUS3924</name>
</gene>
<dbReference type="PANTHER" id="PTHR13298:SF11">
    <property type="entry name" value="RAPAMYCIN-INSENSITIVE COMPANION OF MTOR"/>
    <property type="match status" value="1"/>
</dbReference>
<evidence type="ECO:0000256" key="1">
    <source>
        <dbReference type="SAM" id="MobiDB-lite"/>
    </source>
</evidence>
<dbReference type="InterPro" id="IPR016024">
    <property type="entry name" value="ARM-type_fold"/>
</dbReference>
<dbReference type="InterPro" id="IPR029453">
    <property type="entry name" value="Rictor_IV"/>
</dbReference>
<feature type="compositionally biased region" description="Polar residues" evidence="1">
    <location>
        <begin position="477"/>
        <end position="488"/>
    </location>
</feature>
<feature type="region of interest" description="Disordered" evidence="1">
    <location>
        <begin position="462"/>
        <end position="488"/>
    </location>
</feature>
<proteinExistence type="predicted"/>